<dbReference type="Gene3D" id="1.20.1050.80">
    <property type="entry name" value="VPS9 domain"/>
    <property type="match status" value="1"/>
</dbReference>
<dbReference type="PANTHER" id="PTHR23101:SF25">
    <property type="entry name" value="GTPASE-ACTIVATING PROTEIN AND VPS9 DOMAIN-CONTAINING PROTEIN 1"/>
    <property type="match status" value="1"/>
</dbReference>
<dbReference type="PROSITE" id="PS51205">
    <property type="entry name" value="VPS9"/>
    <property type="match status" value="1"/>
</dbReference>
<evidence type="ECO:0000313" key="3">
    <source>
        <dbReference type="Proteomes" id="UP000050795"/>
    </source>
</evidence>
<dbReference type="Pfam" id="PF02204">
    <property type="entry name" value="VPS9"/>
    <property type="match status" value="1"/>
</dbReference>
<dbReference type="WBParaSite" id="TREG1_70220.2">
    <property type="protein sequence ID" value="TREG1_70220.2"/>
    <property type="gene ID" value="TREG1_70220"/>
</dbReference>
<feature type="compositionally biased region" description="Polar residues" evidence="1">
    <location>
        <begin position="1026"/>
        <end position="1036"/>
    </location>
</feature>
<proteinExistence type="predicted"/>
<organism evidence="3 5">
    <name type="scientific">Trichobilharzia regenti</name>
    <name type="common">Nasal bird schistosome</name>
    <dbReference type="NCBI Taxonomy" id="157069"/>
    <lineage>
        <taxon>Eukaryota</taxon>
        <taxon>Metazoa</taxon>
        <taxon>Spiralia</taxon>
        <taxon>Lophotrochozoa</taxon>
        <taxon>Platyhelminthes</taxon>
        <taxon>Trematoda</taxon>
        <taxon>Digenea</taxon>
        <taxon>Strigeidida</taxon>
        <taxon>Schistosomatoidea</taxon>
        <taxon>Schistosomatidae</taxon>
        <taxon>Trichobilharzia</taxon>
    </lineage>
</organism>
<feature type="compositionally biased region" description="Low complexity" evidence="1">
    <location>
        <begin position="1266"/>
        <end position="1286"/>
    </location>
</feature>
<dbReference type="GO" id="GO:0030139">
    <property type="term" value="C:endocytic vesicle"/>
    <property type="evidence" value="ECO:0007669"/>
    <property type="project" value="TreeGrafter"/>
</dbReference>
<dbReference type="SMART" id="SM00167">
    <property type="entry name" value="VPS9"/>
    <property type="match status" value="1"/>
</dbReference>
<feature type="region of interest" description="Disordered" evidence="1">
    <location>
        <begin position="431"/>
        <end position="465"/>
    </location>
</feature>
<feature type="region of interest" description="Disordered" evidence="1">
    <location>
        <begin position="1175"/>
        <end position="1195"/>
    </location>
</feature>
<feature type="compositionally biased region" description="Low complexity" evidence="1">
    <location>
        <begin position="431"/>
        <end position="448"/>
    </location>
</feature>
<evidence type="ECO:0000313" key="5">
    <source>
        <dbReference type="WBParaSite" id="TREG1_70220.2"/>
    </source>
</evidence>
<feature type="compositionally biased region" description="Polar residues" evidence="1">
    <location>
        <begin position="731"/>
        <end position="744"/>
    </location>
</feature>
<evidence type="ECO:0000256" key="1">
    <source>
        <dbReference type="SAM" id="MobiDB-lite"/>
    </source>
</evidence>
<feature type="compositionally biased region" description="Polar residues" evidence="1">
    <location>
        <begin position="756"/>
        <end position="794"/>
    </location>
</feature>
<reference evidence="3" key="1">
    <citation type="submission" date="2022-06" db="EMBL/GenBank/DDBJ databases">
        <authorList>
            <person name="Berger JAMES D."/>
            <person name="Berger JAMES D."/>
        </authorList>
    </citation>
    <scope>NUCLEOTIDE SEQUENCE [LARGE SCALE GENOMIC DNA]</scope>
</reference>
<dbReference type="InterPro" id="IPR037191">
    <property type="entry name" value="VPS9_dom_sf"/>
</dbReference>
<feature type="region of interest" description="Disordered" evidence="1">
    <location>
        <begin position="889"/>
        <end position="987"/>
    </location>
</feature>
<feature type="region of interest" description="Disordered" evidence="1">
    <location>
        <begin position="301"/>
        <end position="324"/>
    </location>
</feature>
<feature type="compositionally biased region" description="Polar residues" evidence="1">
    <location>
        <begin position="951"/>
        <end position="964"/>
    </location>
</feature>
<dbReference type="InterPro" id="IPR003123">
    <property type="entry name" value="VPS9"/>
</dbReference>
<dbReference type="Proteomes" id="UP000050795">
    <property type="component" value="Unassembled WGS sequence"/>
</dbReference>
<feature type="region of interest" description="Disordered" evidence="1">
    <location>
        <begin position="622"/>
        <end position="659"/>
    </location>
</feature>
<dbReference type="InterPro" id="IPR045046">
    <property type="entry name" value="Vps9-like"/>
</dbReference>
<name>A0AA85K8Y5_TRIRE</name>
<dbReference type="GO" id="GO:0016192">
    <property type="term" value="P:vesicle-mediated transport"/>
    <property type="evidence" value="ECO:0007669"/>
    <property type="project" value="InterPro"/>
</dbReference>
<feature type="compositionally biased region" description="Low complexity" evidence="1">
    <location>
        <begin position="1792"/>
        <end position="1810"/>
    </location>
</feature>
<feature type="region of interest" description="Disordered" evidence="1">
    <location>
        <begin position="1791"/>
        <end position="1810"/>
    </location>
</feature>
<feature type="region of interest" description="Disordered" evidence="1">
    <location>
        <begin position="371"/>
        <end position="391"/>
    </location>
</feature>
<sequence length="1810" mass="200389">MSFPGSLLGENVSENMSLNKNISQFDELNDDISTSSFNDGVISVTSNDLNILIGCIRILLKTKPNSDPLLKLVDRLPSQVPGATIGVKQSFDNTLNASDSDVNTISAVLVDVSENNMAKTITREISRSNNKMPSSLSPQRRRSRSLNRLFSMKHKSVSHAEEIHTLNNNVAVATAYTTSGQSSIHRRKDMRSDNSENSEIVYLFDLNSTYHDNNSHNDHDNLLPDAGMKRKWRFMVNTHKNDHEKLNSSVVKSTCSYDGDNVTMNHNYSNVIIKSQLNGFSPGDCSFEGACAGGSGSVISGTDESMSRSSCEHHHHHSIDESHTTAKVTASSEQCSVFESSCPALVNTTGGLNSEKHSKNDFSQDHFLTNQRSSDETTSQNSDPSGCTSLASSANAFGRHLETAASVSGSHTHNKNLGDIQLNQSFSHFTSASGPSINSSSHISSSSPPTSPKHDFCDSPSGNINDRTTQYVASSSMSRGIEKRTRFSISVLPSNSEVREFGNAPFTPNHSFLMQSKVPQTRYSNSEPTASSSVVRCSSLDLCQSDLINRLDRSSNETTSKCDPVEKSHLGFVSEIPASSTLKHNHKKSTVQLRCSSLTSLCGTTSNTSLPIHRLHRHSRKLGASTSNQDIEGPGTSSFSVDSASNDSDSDSGLIGAATSQHSTASSSCHFNASFLHSFQSSHDTADVREVDEQSSLLTCSSCGVHLGEDVIPDPIPENSESQDATHDISSDQIGTQVDEQSSYPRDEEDALSDLPLSSANISGRVTPLSLTSTTSRGGQLTHSSFHGTENNYRTSGMYSQSGLILPTGTTLPPNVAHLARCGGGSSGPGDFPSTLFQRHCTPDVTEKFNKFDLPPPRLTENETRSTVSDTWSTDVLPSDTEYADLGQEFSGSQANLTPEIMSRRLSNRTSPRVSHRHTHRHHHHRRTAPVSESLTPETTEANLRPLPDVSSESNGGEMQQHLPSESPLEGVTVSEEGESGTDNVEVNNSVHLEGDAVNSKRNHQCQDNFESSQPTDSNSTEKKISFSQPSANSVDFSAATDYPIPSTSYAKIPPVQTDKDKFRTLQPTDGRRSVNANRFHGSAHNLKESFSRLMERLDIMTKRQRISTNPSFEKQNGISGACHYTDCQSNLYTLLPDLMESVTMASGGYGQNQSSVIMSSPALLRNCKTVSNTTNKQVSTGANNSSQPSDDNIIKKEETVDEMMERYRRQTINSTTSNSISHSTYNEYYKCIPSTSKSRLLKKNNHKIEDTEKRNKNIPSKALLSSAPSSSSSSNSSSSSSSSSSSCASFSSSTGVHTHRSIPQLFNLALHGLQEIFSNSALSIIALNTIRKIKFTWNLIREQPLSQEVNMTGIFHENQILISLLNSILAGLYVTQQNSTIVDVLIETRNIILELSNRLDIHKNSDHNSLHSNVVKSNPVSAEIVVNGYSSENEFNNREDQNDWQFTTANDQTTSCSLIQCLISSLRQYLRQRQVYRAHLIKSRERLNQLKSNLELSVNWLQQSIHLQQEYILCRNLSELISQHKDLFTEFHQEFTSETSYCDPKARVEMVRKLVIQLLDKMKMKWRESSFNSNTNNTNGIISSGTSLINQYDGFMLSNNIWCNNPRNHDNNNNNNSHSVENIFIHLERLVMDEIYSYVIWMNDSTVEEERDDLFHRELALLQNTITLTELRIPEHYHVVLPLQSVQNELRLLDCYHTPFDKFRCLKRVMNHILAALQLAHPTSIPCADDLLPVLIYLIIQANPPRLLSNIEFVNNFGGDSFENGEIQYIWCQFCSAVAEIRHLMSIRPMNNNNNNNNSNNNNNNNKSN</sequence>
<feature type="compositionally biased region" description="Low complexity" evidence="1">
    <location>
        <begin position="637"/>
        <end position="647"/>
    </location>
</feature>
<protein>
    <recommendedName>
        <fullName evidence="2">VPS9 domain-containing protein</fullName>
    </recommendedName>
</protein>
<keyword evidence="3" id="KW-1185">Reference proteome</keyword>
<dbReference type="WBParaSite" id="TREG1_70220.1">
    <property type="protein sequence ID" value="TREG1_70220.1"/>
    <property type="gene ID" value="TREG1_70220"/>
</dbReference>
<dbReference type="PANTHER" id="PTHR23101">
    <property type="entry name" value="RAB GDP/GTP EXCHANGE FACTOR"/>
    <property type="match status" value="1"/>
</dbReference>
<feature type="region of interest" description="Disordered" evidence="1">
    <location>
        <begin position="852"/>
        <end position="873"/>
    </location>
</feature>
<dbReference type="GO" id="GO:0005085">
    <property type="term" value="F:guanyl-nucleotide exchange factor activity"/>
    <property type="evidence" value="ECO:0007669"/>
    <property type="project" value="InterPro"/>
</dbReference>
<dbReference type="GO" id="GO:0031267">
    <property type="term" value="F:small GTPase binding"/>
    <property type="evidence" value="ECO:0007669"/>
    <property type="project" value="TreeGrafter"/>
</dbReference>
<feature type="compositionally biased region" description="Polar residues" evidence="1">
    <location>
        <begin position="1175"/>
        <end position="1191"/>
    </location>
</feature>
<dbReference type="SUPFAM" id="SSF109993">
    <property type="entry name" value="VPS9 domain"/>
    <property type="match status" value="1"/>
</dbReference>
<feature type="compositionally biased region" description="Polar residues" evidence="1">
    <location>
        <begin position="931"/>
        <end position="942"/>
    </location>
</feature>
<accession>A0AA85K8Y5</accession>
<feature type="region of interest" description="Disordered" evidence="1">
    <location>
        <begin position="709"/>
        <end position="794"/>
    </location>
</feature>
<reference evidence="4 5" key="2">
    <citation type="submission" date="2023-11" db="UniProtKB">
        <authorList>
            <consortium name="WormBaseParasite"/>
        </authorList>
    </citation>
    <scope>IDENTIFICATION</scope>
</reference>
<evidence type="ECO:0000259" key="2">
    <source>
        <dbReference type="PROSITE" id="PS51205"/>
    </source>
</evidence>
<feature type="region of interest" description="Disordered" evidence="1">
    <location>
        <begin position="999"/>
        <end position="1040"/>
    </location>
</feature>
<evidence type="ECO:0000313" key="4">
    <source>
        <dbReference type="WBParaSite" id="TREG1_70220.1"/>
    </source>
</evidence>
<feature type="compositionally biased region" description="Polar residues" evidence="1">
    <location>
        <begin position="1006"/>
        <end position="1019"/>
    </location>
</feature>
<feature type="region of interest" description="Disordered" evidence="1">
    <location>
        <begin position="1248"/>
        <end position="1286"/>
    </location>
</feature>
<feature type="domain" description="VPS9" evidence="2">
    <location>
        <begin position="1650"/>
        <end position="1791"/>
    </location>
</feature>
<feature type="compositionally biased region" description="Basic residues" evidence="1">
    <location>
        <begin position="914"/>
        <end position="928"/>
    </location>
</feature>
<dbReference type="GO" id="GO:0005829">
    <property type="term" value="C:cytosol"/>
    <property type="evidence" value="ECO:0007669"/>
    <property type="project" value="TreeGrafter"/>
</dbReference>